<dbReference type="InterPro" id="IPR015854">
    <property type="entry name" value="ABC_transpr_LolD-like"/>
</dbReference>
<dbReference type="AlphaFoldDB" id="A0A316AJ92"/>
<protein>
    <submittedName>
        <fullName evidence="4">Putative ABC transport system ATP-binding protein</fullName>
    </submittedName>
</protein>
<keyword evidence="5" id="KW-1185">Reference proteome</keyword>
<evidence type="ECO:0000256" key="2">
    <source>
        <dbReference type="ARBA" id="ARBA00022840"/>
    </source>
</evidence>
<evidence type="ECO:0000313" key="5">
    <source>
        <dbReference type="Proteomes" id="UP000245880"/>
    </source>
</evidence>
<dbReference type="GO" id="GO:0016887">
    <property type="term" value="F:ATP hydrolysis activity"/>
    <property type="evidence" value="ECO:0007669"/>
    <property type="project" value="InterPro"/>
</dbReference>
<keyword evidence="2 4" id="KW-0067">ATP-binding</keyword>
<dbReference type="InterPro" id="IPR003439">
    <property type="entry name" value="ABC_transporter-like_ATP-bd"/>
</dbReference>
<dbReference type="SMART" id="SM00382">
    <property type="entry name" value="AAA"/>
    <property type="match status" value="1"/>
</dbReference>
<dbReference type="RefSeq" id="WP_109675770.1">
    <property type="nucleotide sequence ID" value="NZ_QGDT01000009.1"/>
</dbReference>
<gene>
    <name evidence="4" type="ORF">CLV98_10949</name>
</gene>
<dbReference type="PANTHER" id="PTHR24220">
    <property type="entry name" value="IMPORT ATP-BINDING PROTEIN"/>
    <property type="match status" value="1"/>
</dbReference>
<dbReference type="GO" id="GO:0005886">
    <property type="term" value="C:plasma membrane"/>
    <property type="evidence" value="ECO:0007669"/>
    <property type="project" value="TreeGrafter"/>
</dbReference>
<dbReference type="EMBL" id="QGDT01000009">
    <property type="protein sequence ID" value="PWJ56940.1"/>
    <property type="molecule type" value="Genomic_DNA"/>
</dbReference>
<keyword evidence="1" id="KW-0547">Nucleotide-binding</keyword>
<proteinExistence type="predicted"/>
<dbReference type="PANTHER" id="PTHR24220:SF611">
    <property type="entry name" value="ATP-BINDING COMPONENT OF ABC TRANSPORTER-RELATED"/>
    <property type="match status" value="1"/>
</dbReference>
<feature type="domain" description="ABC transporter" evidence="3">
    <location>
        <begin position="2"/>
        <end position="208"/>
    </location>
</feature>
<name>A0A316AJ92_9BACT</name>
<comment type="caution">
    <text evidence="4">The sequence shown here is derived from an EMBL/GenBank/DDBJ whole genome shotgun (WGS) entry which is preliminary data.</text>
</comment>
<sequence>MIYTHGLHFAYHQSKQFSFPDLHCEDGETLLILGESGKGKTTLLHTLGLLIKPDRGQMVLDGRNLEGLTQKEMVQTRAQQIGIIYQKAHFVSSLSVRDNLLLANYLGAKEQDAQKVKYLSEELGFAGHLDKRPWQLSQGEQQRVSIARCLMNSPRLLLADEPTSSLDDNNCHKVIGLLKAQSEAIGASLLVVTHDQRLKDEFPNRVFL</sequence>
<dbReference type="InterPro" id="IPR027417">
    <property type="entry name" value="P-loop_NTPase"/>
</dbReference>
<organism evidence="4 5">
    <name type="scientific">Dyadobacter jejuensis</name>
    <dbReference type="NCBI Taxonomy" id="1082580"/>
    <lineage>
        <taxon>Bacteria</taxon>
        <taxon>Pseudomonadati</taxon>
        <taxon>Bacteroidota</taxon>
        <taxon>Cytophagia</taxon>
        <taxon>Cytophagales</taxon>
        <taxon>Spirosomataceae</taxon>
        <taxon>Dyadobacter</taxon>
    </lineage>
</organism>
<dbReference type="Gene3D" id="3.40.50.300">
    <property type="entry name" value="P-loop containing nucleotide triphosphate hydrolases"/>
    <property type="match status" value="1"/>
</dbReference>
<evidence type="ECO:0000313" key="4">
    <source>
        <dbReference type="EMBL" id="PWJ56940.1"/>
    </source>
</evidence>
<dbReference type="Proteomes" id="UP000245880">
    <property type="component" value="Unassembled WGS sequence"/>
</dbReference>
<dbReference type="GO" id="GO:0005524">
    <property type="term" value="F:ATP binding"/>
    <property type="evidence" value="ECO:0007669"/>
    <property type="project" value="UniProtKB-KW"/>
</dbReference>
<dbReference type="InterPro" id="IPR003593">
    <property type="entry name" value="AAA+_ATPase"/>
</dbReference>
<dbReference type="GO" id="GO:0022857">
    <property type="term" value="F:transmembrane transporter activity"/>
    <property type="evidence" value="ECO:0007669"/>
    <property type="project" value="TreeGrafter"/>
</dbReference>
<reference evidence="4 5" key="1">
    <citation type="submission" date="2018-03" db="EMBL/GenBank/DDBJ databases">
        <title>Genomic Encyclopedia of Archaeal and Bacterial Type Strains, Phase II (KMG-II): from individual species to whole genera.</title>
        <authorList>
            <person name="Goeker M."/>
        </authorList>
    </citation>
    <scope>NUCLEOTIDE SEQUENCE [LARGE SCALE GENOMIC DNA]</scope>
    <source>
        <strain evidence="4 5">DSM 100346</strain>
    </source>
</reference>
<accession>A0A316AJ92</accession>
<dbReference type="PROSITE" id="PS50893">
    <property type="entry name" value="ABC_TRANSPORTER_2"/>
    <property type="match status" value="1"/>
</dbReference>
<dbReference type="OrthoDB" id="1114670at2"/>
<dbReference type="PROSITE" id="PS00211">
    <property type="entry name" value="ABC_TRANSPORTER_1"/>
    <property type="match status" value="1"/>
</dbReference>
<dbReference type="InterPro" id="IPR017871">
    <property type="entry name" value="ABC_transporter-like_CS"/>
</dbReference>
<evidence type="ECO:0000256" key="1">
    <source>
        <dbReference type="ARBA" id="ARBA00022741"/>
    </source>
</evidence>
<dbReference type="Pfam" id="PF00005">
    <property type="entry name" value="ABC_tran"/>
    <property type="match status" value="1"/>
</dbReference>
<dbReference type="SUPFAM" id="SSF52540">
    <property type="entry name" value="P-loop containing nucleoside triphosphate hydrolases"/>
    <property type="match status" value="1"/>
</dbReference>
<evidence type="ECO:0000259" key="3">
    <source>
        <dbReference type="PROSITE" id="PS50893"/>
    </source>
</evidence>